<evidence type="ECO:0000256" key="7">
    <source>
        <dbReference type="SAM" id="MobiDB-lite"/>
    </source>
</evidence>
<evidence type="ECO:0000256" key="3">
    <source>
        <dbReference type="ARBA" id="ARBA00022884"/>
    </source>
</evidence>
<keyword evidence="2" id="KW-0597">Phosphoprotein</keyword>
<feature type="region of interest" description="Disordered" evidence="7">
    <location>
        <begin position="404"/>
        <end position="504"/>
    </location>
</feature>
<feature type="compositionally biased region" description="Low complexity" evidence="7">
    <location>
        <begin position="416"/>
        <end position="431"/>
    </location>
</feature>
<feature type="compositionally biased region" description="Polar residues" evidence="7">
    <location>
        <begin position="855"/>
        <end position="867"/>
    </location>
</feature>
<gene>
    <name evidence="9" type="ORF">EV356DRAFT_548767</name>
</gene>
<feature type="compositionally biased region" description="Basic and acidic residues" evidence="7">
    <location>
        <begin position="921"/>
        <end position="944"/>
    </location>
</feature>
<feature type="compositionally biased region" description="Basic and acidic residues" evidence="7">
    <location>
        <begin position="1236"/>
        <end position="1247"/>
    </location>
</feature>
<dbReference type="Gene3D" id="2.130.10.10">
    <property type="entry name" value="YVTN repeat-like/Quinoprotein amine dehydrogenase"/>
    <property type="match status" value="1"/>
</dbReference>
<feature type="region of interest" description="Disordered" evidence="7">
    <location>
        <begin position="346"/>
        <end position="368"/>
    </location>
</feature>
<evidence type="ECO:0000256" key="5">
    <source>
        <dbReference type="ARBA" id="ARBA00023163"/>
    </source>
</evidence>
<evidence type="ECO:0000256" key="1">
    <source>
        <dbReference type="ARBA" id="ARBA00004123"/>
    </source>
</evidence>
<evidence type="ECO:0000256" key="2">
    <source>
        <dbReference type="ARBA" id="ARBA00022553"/>
    </source>
</evidence>
<protein>
    <recommendedName>
        <fullName evidence="8">Gem-associated protein 5 TPR domain-containing protein</fullName>
    </recommendedName>
</protein>
<dbReference type="GO" id="GO:0045944">
    <property type="term" value="P:positive regulation of transcription by RNA polymerase II"/>
    <property type="evidence" value="ECO:0007669"/>
    <property type="project" value="TreeGrafter"/>
</dbReference>
<keyword evidence="6" id="KW-0539">Nucleus</keyword>
<dbReference type="FunFam" id="2.130.10.10:FF:000577">
    <property type="entry name" value="WD domain G-beta repeat protein"/>
    <property type="match status" value="1"/>
</dbReference>
<feature type="compositionally biased region" description="Basic and acidic residues" evidence="7">
    <location>
        <begin position="1176"/>
        <end position="1188"/>
    </location>
</feature>
<feature type="compositionally biased region" description="Polar residues" evidence="7">
    <location>
        <begin position="1472"/>
        <end position="1483"/>
    </location>
</feature>
<evidence type="ECO:0000256" key="6">
    <source>
        <dbReference type="ARBA" id="ARBA00023242"/>
    </source>
</evidence>
<feature type="region of interest" description="Disordered" evidence="7">
    <location>
        <begin position="957"/>
        <end position="994"/>
    </location>
</feature>
<evidence type="ECO:0000313" key="10">
    <source>
        <dbReference type="Proteomes" id="UP000800092"/>
    </source>
</evidence>
<feature type="compositionally biased region" description="Basic and acidic residues" evidence="7">
    <location>
        <begin position="1031"/>
        <end position="1041"/>
    </location>
</feature>
<feature type="domain" description="Gem-associated protein 5 TPR" evidence="8">
    <location>
        <begin position="547"/>
        <end position="699"/>
    </location>
</feature>
<dbReference type="Proteomes" id="UP000800092">
    <property type="component" value="Unassembled WGS sequence"/>
</dbReference>
<feature type="compositionally biased region" description="Polar residues" evidence="7">
    <location>
        <begin position="959"/>
        <end position="994"/>
    </location>
</feature>
<name>A0A6A6HLJ0_VIRVR</name>
<dbReference type="OrthoDB" id="7326421at2759"/>
<feature type="compositionally biased region" description="Low complexity" evidence="7">
    <location>
        <begin position="475"/>
        <end position="490"/>
    </location>
</feature>
<evidence type="ECO:0000313" key="9">
    <source>
        <dbReference type="EMBL" id="KAF2239014.1"/>
    </source>
</evidence>
<feature type="compositionally biased region" description="Polar residues" evidence="7">
    <location>
        <begin position="888"/>
        <end position="900"/>
    </location>
</feature>
<feature type="compositionally biased region" description="Polar residues" evidence="7">
    <location>
        <begin position="1536"/>
        <end position="1548"/>
    </location>
</feature>
<organism evidence="9 10">
    <name type="scientific">Viridothelium virens</name>
    <name type="common">Speckled blister lichen</name>
    <name type="synonym">Trypethelium virens</name>
    <dbReference type="NCBI Taxonomy" id="1048519"/>
    <lineage>
        <taxon>Eukaryota</taxon>
        <taxon>Fungi</taxon>
        <taxon>Dikarya</taxon>
        <taxon>Ascomycota</taxon>
        <taxon>Pezizomycotina</taxon>
        <taxon>Dothideomycetes</taxon>
        <taxon>Dothideomycetes incertae sedis</taxon>
        <taxon>Trypetheliales</taxon>
        <taxon>Trypetheliaceae</taxon>
        <taxon>Viridothelium</taxon>
    </lineage>
</organism>
<dbReference type="InterPro" id="IPR034605">
    <property type="entry name" value="PGC-1"/>
</dbReference>
<feature type="compositionally biased region" description="Basic and acidic residues" evidence="7">
    <location>
        <begin position="1070"/>
        <end position="1079"/>
    </location>
</feature>
<dbReference type="SUPFAM" id="SSF50978">
    <property type="entry name" value="WD40 repeat-like"/>
    <property type="match status" value="1"/>
</dbReference>
<comment type="subcellular location">
    <subcellularLocation>
        <location evidence="1">Nucleus</location>
    </subcellularLocation>
</comment>
<dbReference type="InterPro" id="IPR015943">
    <property type="entry name" value="WD40/YVTN_repeat-like_dom_sf"/>
</dbReference>
<sequence length="1733" mass="187830">MSVGHPSRSTSRSSNRSRGDSAPLPPAPSITPFTDGADFEPCAATASFFLYAQRNVILCLHHDTLAVERRFDKHREDVVWIAVDNVSEGGAGRHVVSYDVGQTAIVWDLFTGDEIARFAAYEQIKVAAWMRNGNIAFGNVQGNVILFEPTTSEHLSARTIFDPVTALAPAADCRTFAIGYLNGSILIAALQPSFTILHTLTTSRAPSQITGLAWHASSSKQKSEMLATQTLDGDLRVWSVPKPPHSDAPNIIRVLSRSESRQPGPCWFAWSKNGRLIQYAEGETRAWDVRTKRVAFEIVPTIEGINAIANYGPTATLFTLGRNHTVQQYDLNPSSTPILVADVQHVPANAPPSPPNSIEEQKHQQRTPATAVNTLAPSLPIHLDAASEEEDTTISPLQKMAEEMDQLEEERRDRVGPLSPSSSSRASVSSRGSGGQRRTNNRRHERTHSSKASEASTTEGTVFSYGSSLRSGHESVSIRSTSSAASYKSSGLRNQVLRSPEETQPAAKMDLFPFVKARLSEVPFRPPHYGDSPKTTDFLRQQMLSVIFGWDDDVEDLIRDELARHPPGSGSSVILSKWLGDLSADTMAAMVGSESMAASDWMLLALSSMGLDSQKKVGEAFVQRLLQKGDIHPAVAIVLGLGELNEAIEIYVSQRHFLEAVLLTCLIFPADWQRQSHLVRKWGEVAVAHGQPELAVRCFSCTSIETSDMWFSPRAQDAVFHAQKEQVLGPAMLSPQLSPPVTGQSRVAAMNSSLKLITSFDERAAGKDSNNEDSTLLGVGVTPIADSAISPGPGSAYLRASARDPSSARTATPGGFNRRRLPSRDTPRVAALQDATPLANPSKPRLPISPADALISNNNNSEPTSANPLARKSSLSSRSSGSGALPTLSPSVYEPSTSLKPANRPSRADSLPSPASGVFNRLKEQSKSRSRGASRDRKPDNLHVEVMKTVITEDAPSTAMLSSVPTTSGLTSASGAQSDYASPQLTGNSMTSTKARSIDKYISSLEEANYHAKHQRASSRQRSGRSASRTGKRETADDRGRSGARYIKPAKRSPSSPIPMSPDESYLRSQEMKQDEDYYRVTSPVESMGRGRGRSNIRAETSRQRADSKASRRPESPDGPSQARAGSKLAKGRVASRQRSPDGRNAKDGRGRSKSRGEGSVTRSPSSPLPMSPESKFYRDESTNEQHHGRPRQRSRSRKHGEQLPGSKRRDSPERGTLRDASTNRRLRSRGASVNREAREPSPDRLHGRQASRSRMPKLQTNFEEQKEALARKVLAQKELEERRLSLARRPSAPVIPHPGELAGSRPHVGNRSATEMGNSPNSYFPSMSALQERGAQRSNSVDADSMNRYSHIKVSGTSTATAPIGLPATPRAMRHPRYMGTDPNDREDIPAVPEIPASYTPQEQPAGDELAPLLPSSVFGQKPVELPRSASAPAEGKSPSNPTSGISTHPAFKPGLGTHVRRGSHARKASQPETLTNTTYKQPSPPIVTASIDETLHENQVVIIEDGEGSPPPVLDELRHLATPPPPPPPPSMYQVHQQSASTNSLGVINIGIEDQPRHASPVAAHPSEVARARAGPTGENPSNGPTPSGSPNMHRRGRNSVSENIGSRIRGVAERMRSTSRSRNKSPPMESFTPSPYETVLPPIPFGRHGSEGRTKSPLETIADSIDNHRTGGQMPPPPPPAPAEQYYTASNPPSRNNSAFAGYKHPREVRANMPPDQIQPGVYMSESGMI</sequence>
<feature type="compositionally biased region" description="Low complexity" evidence="7">
    <location>
        <begin position="1580"/>
        <end position="1594"/>
    </location>
</feature>
<reference evidence="9" key="1">
    <citation type="journal article" date="2020" name="Stud. Mycol.">
        <title>101 Dothideomycetes genomes: a test case for predicting lifestyles and emergence of pathogens.</title>
        <authorList>
            <person name="Haridas S."/>
            <person name="Albert R."/>
            <person name="Binder M."/>
            <person name="Bloem J."/>
            <person name="Labutti K."/>
            <person name="Salamov A."/>
            <person name="Andreopoulos B."/>
            <person name="Baker S."/>
            <person name="Barry K."/>
            <person name="Bills G."/>
            <person name="Bluhm B."/>
            <person name="Cannon C."/>
            <person name="Castanera R."/>
            <person name="Culley D."/>
            <person name="Daum C."/>
            <person name="Ezra D."/>
            <person name="Gonzalez J."/>
            <person name="Henrissat B."/>
            <person name="Kuo A."/>
            <person name="Liang C."/>
            <person name="Lipzen A."/>
            <person name="Lutzoni F."/>
            <person name="Magnuson J."/>
            <person name="Mondo S."/>
            <person name="Nolan M."/>
            <person name="Ohm R."/>
            <person name="Pangilinan J."/>
            <person name="Park H.-J."/>
            <person name="Ramirez L."/>
            <person name="Alfaro M."/>
            <person name="Sun H."/>
            <person name="Tritt A."/>
            <person name="Yoshinaga Y."/>
            <person name="Zwiers L.-H."/>
            <person name="Turgeon B."/>
            <person name="Goodwin S."/>
            <person name="Spatafora J."/>
            <person name="Crous P."/>
            <person name="Grigoriev I."/>
        </authorList>
    </citation>
    <scope>NUCLEOTIDE SEQUENCE</scope>
    <source>
        <strain evidence="9">Tuck. ex Michener</strain>
    </source>
</reference>
<keyword evidence="3" id="KW-0694">RNA-binding</keyword>
<feature type="compositionally biased region" description="Polar residues" evidence="7">
    <location>
        <begin position="450"/>
        <end position="470"/>
    </location>
</feature>
<feature type="region of interest" description="Disordered" evidence="7">
    <location>
        <begin position="1507"/>
        <end position="1733"/>
    </location>
</feature>
<feature type="compositionally biased region" description="Basic residues" evidence="7">
    <location>
        <begin position="1460"/>
        <end position="1469"/>
    </location>
</feature>
<feature type="compositionally biased region" description="Basic and acidic residues" evidence="7">
    <location>
        <begin position="1100"/>
        <end position="1116"/>
    </location>
</feature>
<evidence type="ECO:0000259" key="8">
    <source>
        <dbReference type="Pfam" id="PF23774"/>
    </source>
</evidence>
<feature type="compositionally biased region" description="Low complexity" evidence="7">
    <location>
        <begin position="869"/>
        <end position="884"/>
    </location>
</feature>
<feature type="compositionally biased region" description="Basic and acidic residues" evidence="7">
    <location>
        <begin position="1208"/>
        <end position="1218"/>
    </location>
</feature>
<evidence type="ECO:0000256" key="4">
    <source>
        <dbReference type="ARBA" id="ARBA00023015"/>
    </source>
</evidence>
<feature type="region of interest" description="Disordered" evidence="7">
    <location>
        <begin position="1"/>
        <end position="30"/>
    </location>
</feature>
<dbReference type="InterPro" id="IPR056421">
    <property type="entry name" value="TPR_GEMI5"/>
</dbReference>
<feature type="compositionally biased region" description="Basic residues" evidence="7">
    <location>
        <begin position="1011"/>
        <end position="1023"/>
    </location>
</feature>
<feature type="region of interest" description="Disordered" evidence="7">
    <location>
        <begin position="784"/>
        <end position="944"/>
    </location>
</feature>
<feature type="compositionally biased region" description="Basic and acidic residues" evidence="7">
    <location>
        <begin position="1139"/>
        <end position="1157"/>
    </location>
</feature>
<feature type="region of interest" description="Disordered" evidence="7">
    <location>
        <begin position="1359"/>
        <end position="1488"/>
    </location>
</feature>
<dbReference type="PANTHER" id="PTHR15528">
    <property type="entry name" value="PEROXISOME PROLIFERATOR ACTIVATED RECEPTOR GAMMA COACTIVATOR 1 PGC-1 -RELATED"/>
    <property type="match status" value="1"/>
</dbReference>
<dbReference type="EMBL" id="ML991774">
    <property type="protein sequence ID" value="KAF2239014.1"/>
    <property type="molecule type" value="Genomic_DNA"/>
</dbReference>
<dbReference type="GO" id="GO:0003723">
    <property type="term" value="F:RNA binding"/>
    <property type="evidence" value="ECO:0007669"/>
    <property type="project" value="UniProtKB-KW"/>
</dbReference>
<feature type="compositionally biased region" description="Low complexity" evidence="7">
    <location>
        <begin position="7"/>
        <end position="16"/>
    </location>
</feature>
<feature type="compositionally biased region" description="Polar residues" evidence="7">
    <location>
        <begin position="1439"/>
        <end position="1448"/>
    </location>
</feature>
<feature type="region of interest" description="Disordered" evidence="7">
    <location>
        <begin position="1285"/>
        <end position="1347"/>
    </location>
</feature>
<feature type="compositionally biased region" description="Polar residues" evidence="7">
    <location>
        <begin position="1690"/>
        <end position="1702"/>
    </location>
</feature>
<keyword evidence="10" id="KW-1185">Reference proteome</keyword>
<dbReference type="PANTHER" id="PTHR15528:SF11">
    <property type="entry name" value="FI18188P1"/>
    <property type="match status" value="1"/>
</dbReference>
<dbReference type="GO" id="GO:0005634">
    <property type="term" value="C:nucleus"/>
    <property type="evidence" value="ECO:0007669"/>
    <property type="project" value="UniProtKB-SubCell"/>
</dbReference>
<feature type="region of interest" description="Disordered" evidence="7">
    <location>
        <begin position="1009"/>
        <end position="1265"/>
    </location>
</feature>
<feature type="compositionally biased region" description="Basic residues" evidence="7">
    <location>
        <begin position="1189"/>
        <end position="1199"/>
    </location>
</feature>
<proteinExistence type="predicted"/>
<feature type="compositionally biased region" description="Polar residues" evidence="7">
    <location>
        <begin position="1312"/>
        <end position="1330"/>
    </location>
</feature>
<dbReference type="InterPro" id="IPR036322">
    <property type="entry name" value="WD40_repeat_dom_sf"/>
</dbReference>
<dbReference type="Pfam" id="PF23774">
    <property type="entry name" value="TPR_GEMI5"/>
    <property type="match status" value="1"/>
</dbReference>
<keyword evidence="5" id="KW-0804">Transcription</keyword>
<feature type="compositionally biased region" description="Pro residues" evidence="7">
    <location>
        <begin position="1524"/>
        <end position="1533"/>
    </location>
</feature>
<accession>A0A6A6HLJ0</accession>
<keyword evidence="4" id="KW-0805">Transcription regulation</keyword>
<dbReference type="GO" id="GO:0003712">
    <property type="term" value="F:transcription coregulator activity"/>
    <property type="evidence" value="ECO:0007669"/>
    <property type="project" value="InterPro"/>
</dbReference>